<evidence type="ECO:0000259" key="6">
    <source>
        <dbReference type="Pfam" id="PF00441"/>
    </source>
</evidence>
<dbReference type="InterPro" id="IPR041504">
    <property type="entry name" value="AidB_N"/>
</dbReference>
<dbReference type="InterPro" id="IPR009100">
    <property type="entry name" value="AcylCoA_DH/oxidase_NM_dom_sf"/>
</dbReference>
<evidence type="ECO:0000256" key="1">
    <source>
        <dbReference type="ARBA" id="ARBA00009347"/>
    </source>
</evidence>
<name>A0A370GFY0_9COXI</name>
<comment type="cofactor">
    <cofactor evidence="4">
        <name>FAD</name>
        <dbReference type="ChEBI" id="CHEBI:57692"/>
    </cofactor>
</comment>
<dbReference type="Pfam" id="PF00441">
    <property type="entry name" value="Acyl-CoA_dh_1"/>
    <property type="match status" value="1"/>
</dbReference>
<dbReference type="InterPro" id="IPR052904">
    <property type="entry name" value="Acyl-CoA_dehydrogenase-like"/>
</dbReference>
<dbReference type="RefSeq" id="WP_232058692.1">
    <property type="nucleotide sequence ID" value="NZ_LR699115.1"/>
</dbReference>
<sequence length="573" mass="65002">MDELNDEVQQAARIALMEWQADISKNSYTRDNDLIHTVQFSLPNTFSTFNAELEAFGDAVASRLEPLVNENNLSANLPHLDEYDALGERIDKVKHHPSYIEAGDIIYASRLLAKMAKPGGLVECLSLLFLSSQAGEAGHNCPIACSAGIIRVLQRVPDFPDKAFYLEKLLSPSFQTNFTGAQFLTEIQGGSDVGQNAVRAEHDQKEGWRIYGEKWFCSNAGANLIFITARYDQTVQGTKGLGLFLVPAEWKGKKNHYRLRRLKDKIGTRSMATGEIDFCGAHAIPVGSLEEGFHLVMDNVLHLSRLFNAFCVLGMARRAYTIARAYAKYREAFAHPILDYPLIRENLARIKAENAAMLAAIFATARLQDQLDIGEWPNQDGKLLLRLLVNIQKYLTALYSVEHIHHALDVLAGNGTIETFSSLPRLLRDCIVCENWEGTHNILRMQVLKDILKYDIDQIYITFMQGEFAKLDVTSKHTQLLAEKLNEFERELSQFRQLNPELQSLNIQFIVDRMAILYCALMLLIEAQDQKEKNKSASKLDCYQYFYILHIADKKIHYDQAYLDLITRIISTE</sequence>
<feature type="domain" description="Adaptive response protein AidB N-terminal" evidence="8">
    <location>
        <begin position="25"/>
        <end position="171"/>
    </location>
</feature>
<feature type="coiled-coil region" evidence="5">
    <location>
        <begin position="478"/>
        <end position="505"/>
    </location>
</feature>
<dbReference type="EMBL" id="QQAX01000014">
    <property type="protein sequence ID" value="RDI42581.1"/>
    <property type="molecule type" value="Genomic_DNA"/>
</dbReference>
<protein>
    <submittedName>
        <fullName evidence="9">Alkylation response protein AidB-like acyl-CoA dehydrogenase</fullName>
    </submittedName>
</protein>
<feature type="domain" description="Acyl-CoA oxidase/dehydrogenase middle" evidence="7">
    <location>
        <begin position="183"/>
        <end position="278"/>
    </location>
</feature>
<proteinExistence type="inferred from homology"/>
<evidence type="ECO:0000259" key="7">
    <source>
        <dbReference type="Pfam" id="PF02770"/>
    </source>
</evidence>
<evidence type="ECO:0000256" key="3">
    <source>
        <dbReference type="ARBA" id="ARBA00022827"/>
    </source>
</evidence>
<dbReference type="InterPro" id="IPR036250">
    <property type="entry name" value="AcylCo_DH-like_C"/>
</dbReference>
<organism evidence="9 10">
    <name type="scientific">Aquicella lusitana</name>
    <dbReference type="NCBI Taxonomy" id="254246"/>
    <lineage>
        <taxon>Bacteria</taxon>
        <taxon>Pseudomonadati</taxon>
        <taxon>Pseudomonadota</taxon>
        <taxon>Gammaproteobacteria</taxon>
        <taxon>Legionellales</taxon>
        <taxon>Coxiellaceae</taxon>
        <taxon>Aquicella</taxon>
    </lineage>
</organism>
<keyword evidence="3 4" id="KW-0274">FAD</keyword>
<dbReference type="Gene3D" id="1.20.140.10">
    <property type="entry name" value="Butyryl-CoA Dehydrogenase, subunit A, domain 3"/>
    <property type="match status" value="1"/>
</dbReference>
<comment type="similarity">
    <text evidence="1 4">Belongs to the acyl-CoA dehydrogenase family.</text>
</comment>
<evidence type="ECO:0000256" key="4">
    <source>
        <dbReference type="RuleBase" id="RU362125"/>
    </source>
</evidence>
<dbReference type="Gene3D" id="6.10.250.600">
    <property type="match status" value="1"/>
</dbReference>
<evidence type="ECO:0000313" key="10">
    <source>
        <dbReference type="Proteomes" id="UP000254720"/>
    </source>
</evidence>
<evidence type="ECO:0000313" key="9">
    <source>
        <dbReference type="EMBL" id="RDI42581.1"/>
    </source>
</evidence>
<dbReference type="SUPFAM" id="SSF56645">
    <property type="entry name" value="Acyl-CoA dehydrogenase NM domain-like"/>
    <property type="match status" value="1"/>
</dbReference>
<accession>A0A370GFY0</accession>
<evidence type="ECO:0000256" key="2">
    <source>
        <dbReference type="ARBA" id="ARBA00022630"/>
    </source>
</evidence>
<dbReference type="Pfam" id="PF18158">
    <property type="entry name" value="AidB_N"/>
    <property type="match status" value="1"/>
</dbReference>
<dbReference type="InterPro" id="IPR009075">
    <property type="entry name" value="AcylCo_DH/oxidase_C"/>
</dbReference>
<dbReference type="Proteomes" id="UP000254720">
    <property type="component" value="Unassembled WGS sequence"/>
</dbReference>
<dbReference type="SUPFAM" id="SSF47203">
    <property type="entry name" value="Acyl-CoA dehydrogenase C-terminal domain-like"/>
    <property type="match status" value="1"/>
</dbReference>
<dbReference type="Pfam" id="PF02770">
    <property type="entry name" value="Acyl-CoA_dh_M"/>
    <property type="match status" value="1"/>
</dbReference>
<keyword evidence="2 4" id="KW-0285">Flavoprotein</keyword>
<evidence type="ECO:0000259" key="8">
    <source>
        <dbReference type="Pfam" id="PF18158"/>
    </source>
</evidence>
<dbReference type="InterPro" id="IPR006091">
    <property type="entry name" value="Acyl-CoA_Oxase/DH_mid-dom"/>
</dbReference>
<dbReference type="Gene3D" id="2.40.110.20">
    <property type="match status" value="1"/>
</dbReference>
<dbReference type="GO" id="GO:0003995">
    <property type="term" value="F:acyl-CoA dehydrogenase activity"/>
    <property type="evidence" value="ECO:0007669"/>
    <property type="project" value="TreeGrafter"/>
</dbReference>
<keyword evidence="5" id="KW-0175">Coiled coil</keyword>
<gene>
    <name evidence="9" type="ORF">C8D86_11452</name>
</gene>
<dbReference type="PANTHER" id="PTHR42707:SF2">
    <property type="entry name" value="ACD11 DEHYDROGENASE"/>
    <property type="match status" value="1"/>
</dbReference>
<comment type="caution">
    <text evidence="9">The sequence shown here is derived from an EMBL/GenBank/DDBJ whole genome shotgun (WGS) entry which is preliminary data.</text>
</comment>
<keyword evidence="10" id="KW-1185">Reference proteome</keyword>
<evidence type="ECO:0000256" key="5">
    <source>
        <dbReference type="SAM" id="Coils"/>
    </source>
</evidence>
<dbReference type="PANTHER" id="PTHR42707">
    <property type="entry name" value="ACYL-COA DEHYDROGENASE"/>
    <property type="match status" value="1"/>
</dbReference>
<keyword evidence="4" id="KW-0560">Oxidoreductase</keyword>
<reference evidence="9 10" key="1">
    <citation type="submission" date="2018-07" db="EMBL/GenBank/DDBJ databases">
        <title>Genomic Encyclopedia of Type Strains, Phase IV (KMG-IV): sequencing the most valuable type-strain genomes for metagenomic binning, comparative biology and taxonomic classification.</title>
        <authorList>
            <person name="Goeker M."/>
        </authorList>
    </citation>
    <scope>NUCLEOTIDE SEQUENCE [LARGE SCALE GENOMIC DNA]</scope>
    <source>
        <strain evidence="9 10">DSM 16500</strain>
    </source>
</reference>
<dbReference type="AlphaFoldDB" id="A0A370GFY0"/>
<feature type="domain" description="Acyl-CoA dehydrogenase/oxidase C-terminal" evidence="6">
    <location>
        <begin position="291"/>
        <end position="451"/>
    </location>
</feature>